<gene>
    <name evidence="3" type="ORF">ACFQE5_14335</name>
</gene>
<dbReference type="RefSeq" id="WP_379585410.1">
    <property type="nucleotide sequence ID" value="NZ_JBHSQW010000031.1"/>
</dbReference>
<dbReference type="CDD" id="cd03884">
    <property type="entry name" value="M20_bAS"/>
    <property type="match status" value="1"/>
</dbReference>
<dbReference type="Pfam" id="PF01546">
    <property type="entry name" value="Peptidase_M20"/>
    <property type="match status" value="1"/>
</dbReference>
<name>A0ABW1J430_9PSEU</name>
<keyword evidence="4" id="KW-1185">Reference proteome</keyword>
<sequence length="414" mass="44390">MATIDDISVSPDELRDRIERLGAVGERPAGGLVRFLYDDAWCAAADLVERWMRQAGLQTRRDAVGNVFGRLPGTTETERTILTGSHIDTVRGGGKYDGALGIVGGIAALAVLKERMGRPRRSLEVVAICEEEGSRIAGNLFGSRGMLGLTSAAETARLTDPDGVSVVDMMTRIGLDPAAVPDAARRDVDHFVELHIEQGPVLDGTGTQIGVVTGIAGMRHQLVTVCGQPDHAGATPMDRRRDALQGAARMAVMIDELARGTGEPTVATVGQMQAWPGSVNTVAERVTFSLDLRHPSDPVRLELLSEIEGRCRALAEHHGLAVEIVDRWEEQAAQMDAGLQQVLADTADDSGFSWSALSSGAAHDSQLWARHVPTSMIFVPSVGGRSHCAVEYTPLEDCVRGATLLARVLYRMAY</sequence>
<dbReference type="SUPFAM" id="SSF53187">
    <property type="entry name" value="Zn-dependent exopeptidases"/>
    <property type="match status" value="1"/>
</dbReference>
<dbReference type="EMBL" id="JBHSQW010000031">
    <property type="protein sequence ID" value="MFC5995389.1"/>
    <property type="molecule type" value="Genomic_DNA"/>
</dbReference>
<dbReference type="InterPro" id="IPR010158">
    <property type="entry name" value="Amidase_Cbmase"/>
</dbReference>
<dbReference type="SUPFAM" id="SSF55031">
    <property type="entry name" value="Bacterial exopeptidase dimerisation domain"/>
    <property type="match status" value="1"/>
</dbReference>
<comment type="similarity">
    <text evidence="1">Belongs to the peptidase M20 family.</text>
</comment>
<proteinExistence type="inferred from homology"/>
<dbReference type="Proteomes" id="UP001596302">
    <property type="component" value="Unassembled WGS sequence"/>
</dbReference>
<dbReference type="NCBIfam" id="TIGR01879">
    <property type="entry name" value="hydantase"/>
    <property type="match status" value="1"/>
</dbReference>
<keyword evidence="2" id="KW-0378">Hydrolase</keyword>
<evidence type="ECO:0000313" key="4">
    <source>
        <dbReference type="Proteomes" id="UP001596302"/>
    </source>
</evidence>
<protein>
    <submittedName>
        <fullName evidence="3">M20 family metallo-hydrolase</fullName>
    </submittedName>
</protein>
<evidence type="ECO:0000256" key="1">
    <source>
        <dbReference type="ARBA" id="ARBA00006153"/>
    </source>
</evidence>
<dbReference type="PANTHER" id="PTHR32494">
    <property type="entry name" value="ALLANTOATE DEIMINASE-RELATED"/>
    <property type="match status" value="1"/>
</dbReference>
<dbReference type="InterPro" id="IPR036264">
    <property type="entry name" value="Bact_exopeptidase_dim_dom"/>
</dbReference>
<accession>A0ABW1J430</accession>
<organism evidence="3 4">
    <name type="scientific">Pseudonocardia hispaniensis</name>
    <dbReference type="NCBI Taxonomy" id="904933"/>
    <lineage>
        <taxon>Bacteria</taxon>
        <taxon>Bacillati</taxon>
        <taxon>Actinomycetota</taxon>
        <taxon>Actinomycetes</taxon>
        <taxon>Pseudonocardiales</taxon>
        <taxon>Pseudonocardiaceae</taxon>
        <taxon>Pseudonocardia</taxon>
    </lineage>
</organism>
<dbReference type="InterPro" id="IPR002933">
    <property type="entry name" value="Peptidase_M20"/>
</dbReference>
<evidence type="ECO:0000313" key="3">
    <source>
        <dbReference type="EMBL" id="MFC5995389.1"/>
    </source>
</evidence>
<reference evidence="4" key="1">
    <citation type="journal article" date="2019" name="Int. J. Syst. Evol. Microbiol.">
        <title>The Global Catalogue of Microorganisms (GCM) 10K type strain sequencing project: providing services to taxonomists for standard genome sequencing and annotation.</title>
        <authorList>
            <consortium name="The Broad Institute Genomics Platform"/>
            <consortium name="The Broad Institute Genome Sequencing Center for Infectious Disease"/>
            <person name="Wu L."/>
            <person name="Ma J."/>
        </authorList>
    </citation>
    <scope>NUCLEOTIDE SEQUENCE [LARGE SCALE GENOMIC DNA]</scope>
    <source>
        <strain evidence="4">CCM 8391</strain>
    </source>
</reference>
<dbReference type="PIRSF" id="PIRSF001235">
    <property type="entry name" value="Amidase_carbamoylase"/>
    <property type="match status" value="1"/>
</dbReference>
<evidence type="ECO:0000256" key="2">
    <source>
        <dbReference type="ARBA" id="ARBA00022801"/>
    </source>
</evidence>
<dbReference type="Gene3D" id="3.30.70.360">
    <property type="match status" value="1"/>
</dbReference>
<dbReference type="PANTHER" id="PTHR32494:SF5">
    <property type="entry name" value="ALLANTOATE AMIDOHYDROLASE"/>
    <property type="match status" value="1"/>
</dbReference>
<dbReference type="NCBIfam" id="NF006771">
    <property type="entry name" value="PRK09290.1-5"/>
    <property type="match status" value="1"/>
</dbReference>
<comment type="caution">
    <text evidence="3">The sequence shown here is derived from an EMBL/GenBank/DDBJ whole genome shotgun (WGS) entry which is preliminary data.</text>
</comment>
<dbReference type="Gene3D" id="3.40.630.10">
    <property type="entry name" value="Zn peptidases"/>
    <property type="match status" value="1"/>
</dbReference>